<evidence type="ECO:0000256" key="7">
    <source>
        <dbReference type="SAM" id="Phobius"/>
    </source>
</evidence>
<evidence type="ECO:0000256" key="4">
    <source>
        <dbReference type="ARBA" id="ARBA00023157"/>
    </source>
</evidence>
<dbReference type="InterPro" id="IPR036249">
    <property type="entry name" value="Thioredoxin-like_sf"/>
</dbReference>
<dbReference type="SUPFAM" id="SSF52833">
    <property type="entry name" value="Thioredoxin-like"/>
    <property type="match status" value="1"/>
</dbReference>
<keyword evidence="4" id="KW-1015">Disulfide bond</keyword>
<protein>
    <recommendedName>
        <fullName evidence="8">Thioredoxin domain-containing protein</fullName>
    </recommendedName>
</protein>
<reference evidence="9 10" key="1">
    <citation type="journal article" date="2016" name="Nat. Commun.">
        <title>Thousands of microbial genomes shed light on interconnected biogeochemical processes in an aquifer system.</title>
        <authorList>
            <person name="Anantharaman K."/>
            <person name="Brown C.T."/>
            <person name="Hug L.A."/>
            <person name="Sharon I."/>
            <person name="Castelle C.J."/>
            <person name="Probst A.J."/>
            <person name="Thomas B.C."/>
            <person name="Singh A."/>
            <person name="Wilkins M.J."/>
            <person name="Karaoz U."/>
            <person name="Brodie E.L."/>
            <person name="Williams K.H."/>
            <person name="Hubbard S.S."/>
            <person name="Banfield J.F."/>
        </authorList>
    </citation>
    <scope>NUCLEOTIDE SEQUENCE [LARGE SCALE GENOMIC DNA]</scope>
</reference>
<dbReference type="Proteomes" id="UP000177165">
    <property type="component" value="Unassembled WGS sequence"/>
</dbReference>
<keyword evidence="2" id="KW-0732">Signal</keyword>
<comment type="caution">
    <text evidence="9">The sequence shown here is derived from an EMBL/GenBank/DDBJ whole genome shotgun (WGS) entry which is preliminary data.</text>
</comment>
<name>A0A1G2AQT9_9BACT</name>
<proteinExistence type="inferred from homology"/>
<evidence type="ECO:0000256" key="3">
    <source>
        <dbReference type="ARBA" id="ARBA00023002"/>
    </source>
</evidence>
<feature type="transmembrane region" description="Helical" evidence="7">
    <location>
        <begin position="48"/>
        <end position="68"/>
    </location>
</feature>
<feature type="compositionally biased region" description="Basic and acidic residues" evidence="6">
    <location>
        <begin position="7"/>
        <end position="19"/>
    </location>
</feature>
<evidence type="ECO:0000313" key="10">
    <source>
        <dbReference type="Proteomes" id="UP000177165"/>
    </source>
</evidence>
<dbReference type="InterPro" id="IPR013766">
    <property type="entry name" value="Thioredoxin_domain"/>
</dbReference>
<dbReference type="Pfam" id="PF13462">
    <property type="entry name" value="Thioredoxin_4"/>
    <property type="match status" value="1"/>
</dbReference>
<dbReference type="PROSITE" id="PS51352">
    <property type="entry name" value="THIOREDOXIN_2"/>
    <property type="match status" value="1"/>
</dbReference>
<accession>A0A1G2AQT9</accession>
<dbReference type="InterPro" id="IPR012336">
    <property type="entry name" value="Thioredoxin-like_fold"/>
</dbReference>
<evidence type="ECO:0000259" key="8">
    <source>
        <dbReference type="PROSITE" id="PS51352"/>
    </source>
</evidence>
<evidence type="ECO:0000256" key="1">
    <source>
        <dbReference type="ARBA" id="ARBA00005791"/>
    </source>
</evidence>
<dbReference type="EMBL" id="MHKB01000009">
    <property type="protein sequence ID" value="OGY79272.1"/>
    <property type="molecule type" value="Genomic_DNA"/>
</dbReference>
<sequence>MSNEGQHSYEEHIAEEASLTKKQRREFRKEEEFARRALQKTKVRRDKASMALIVAIVIIVVAGLLVYLKRPVDISQVDTSADPVRGASNPKVVIQEYGDFQCGACLQAETALKQILEAYPDTVQLVFKDFPLRTTHLLAQAASEAAQCAYKQNTFWEYHDALYDQQTTWSSMSSTDFTNFLKTLATQVGVSDQAAFENCVDQRETRASVDADAAIGDGLRVQSTPTFFVNGERVVGAVPFAELQKIIEKKLSEIPQDAEKNTNLLNDPLLNANAANTNTLNMSTPVQ</sequence>
<dbReference type="Gene3D" id="3.40.30.10">
    <property type="entry name" value="Glutaredoxin"/>
    <property type="match status" value="1"/>
</dbReference>
<gene>
    <name evidence="9" type="ORF">A3B74_00260</name>
</gene>
<evidence type="ECO:0000256" key="6">
    <source>
        <dbReference type="SAM" id="MobiDB-lite"/>
    </source>
</evidence>
<evidence type="ECO:0000256" key="2">
    <source>
        <dbReference type="ARBA" id="ARBA00022729"/>
    </source>
</evidence>
<dbReference type="PANTHER" id="PTHR13887">
    <property type="entry name" value="GLUTATHIONE S-TRANSFERASE KAPPA"/>
    <property type="match status" value="1"/>
</dbReference>
<dbReference type="PANTHER" id="PTHR13887:SF14">
    <property type="entry name" value="DISULFIDE BOND FORMATION PROTEIN D"/>
    <property type="match status" value="1"/>
</dbReference>
<dbReference type="AlphaFoldDB" id="A0A1G2AQT9"/>
<feature type="domain" description="Thioredoxin" evidence="8">
    <location>
        <begin position="57"/>
        <end position="252"/>
    </location>
</feature>
<comment type="similarity">
    <text evidence="1">Belongs to the thioredoxin family. DsbA subfamily.</text>
</comment>
<keyword evidence="3" id="KW-0560">Oxidoreductase</keyword>
<organism evidence="9 10">
    <name type="scientific">Candidatus Kerfeldbacteria bacterium RIFCSPHIGHO2_02_FULL_42_14</name>
    <dbReference type="NCBI Taxonomy" id="1798540"/>
    <lineage>
        <taxon>Bacteria</taxon>
        <taxon>Candidatus Kerfeldiibacteriota</taxon>
    </lineage>
</organism>
<dbReference type="STRING" id="1798540.A3B74_00260"/>
<evidence type="ECO:0000313" key="9">
    <source>
        <dbReference type="EMBL" id="OGY79272.1"/>
    </source>
</evidence>
<dbReference type="GO" id="GO:0016491">
    <property type="term" value="F:oxidoreductase activity"/>
    <property type="evidence" value="ECO:0007669"/>
    <property type="project" value="UniProtKB-KW"/>
</dbReference>
<evidence type="ECO:0000256" key="5">
    <source>
        <dbReference type="ARBA" id="ARBA00023284"/>
    </source>
</evidence>
<feature type="region of interest" description="Disordered" evidence="6">
    <location>
        <begin position="1"/>
        <end position="23"/>
    </location>
</feature>
<keyword evidence="7" id="KW-0812">Transmembrane</keyword>
<keyword evidence="7" id="KW-0472">Membrane</keyword>
<keyword evidence="5" id="KW-0676">Redox-active center</keyword>
<keyword evidence="7" id="KW-1133">Transmembrane helix</keyword>